<evidence type="ECO:0000256" key="2">
    <source>
        <dbReference type="ARBA" id="ARBA00022692"/>
    </source>
</evidence>
<feature type="transmembrane region" description="Helical" evidence="5">
    <location>
        <begin position="334"/>
        <end position="357"/>
    </location>
</feature>
<feature type="transmembrane region" description="Helical" evidence="5">
    <location>
        <begin position="106"/>
        <end position="125"/>
    </location>
</feature>
<reference evidence="7" key="1">
    <citation type="submission" date="2022-03" db="EMBL/GenBank/DDBJ databases">
        <authorList>
            <person name="Martin C."/>
        </authorList>
    </citation>
    <scope>NUCLEOTIDE SEQUENCE</scope>
</reference>
<feature type="domain" description="Major facilitator superfamily (MFS) profile" evidence="6">
    <location>
        <begin position="1"/>
        <end position="362"/>
    </location>
</feature>
<evidence type="ECO:0000256" key="1">
    <source>
        <dbReference type="ARBA" id="ARBA00004141"/>
    </source>
</evidence>
<accession>A0A8S4NWP6</accession>
<gene>
    <name evidence="7" type="ORF">OFUS_LOCUS12177</name>
</gene>
<dbReference type="InterPro" id="IPR020846">
    <property type="entry name" value="MFS_dom"/>
</dbReference>
<sequence length="432" mass="47626">MLVGVFTFGQASDKFGRKLAMIATVVVSISFTYASSFSPNYIVYNILRFIVAAAEISTGTIGYVLVLEIVNQKWRLFAAVVSGLYWPFGYMTLAGIAYLIRDWRYLTIAVASINVPYVIYLVLIMPDSPRWKYSQGKNKDGDAIMNKIAKWNNAKLPDVIDINMKENSDAEDPGKKAFFLDLLRTPNIRKNSLIQFYIWFVTSMVYYGLSLGAGSLSGSPYLNYLLNAAVEIPAVILKIPLMWKFGRIWPLGLTMIIGGVALLCVMAVPEGMGSVVIGLSLFGKCMLTMSFGIIYILTCELNPTVVRNVALGSSSMFARAGGICAPLLSLLRDYYIHTPVIVFGAMSVLAGFLTFLLPETLGKRLPETIQDAENYRNQDTIEVEEANASREKKVAIGDDTKLDIKATGFEPNKTINGLAYTNRGFDGDATLL</sequence>
<feature type="transmembrane region" description="Helical" evidence="5">
    <location>
        <begin position="19"/>
        <end position="36"/>
    </location>
</feature>
<dbReference type="Proteomes" id="UP000749559">
    <property type="component" value="Unassembled WGS sequence"/>
</dbReference>
<dbReference type="SUPFAM" id="SSF103473">
    <property type="entry name" value="MFS general substrate transporter"/>
    <property type="match status" value="1"/>
</dbReference>
<evidence type="ECO:0000256" key="4">
    <source>
        <dbReference type="ARBA" id="ARBA00023136"/>
    </source>
</evidence>
<dbReference type="InterPro" id="IPR005828">
    <property type="entry name" value="MFS_sugar_transport-like"/>
</dbReference>
<organism evidence="7 8">
    <name type="scientific">Owenia fusiformis</name>
    <name type="common">Polychaete worm</name>
    <dbReference type="NCBI Taxonomy" id="6347"/>
    <lineage>
        <taxon>Eukaryota</taxon>
        <taxon>Metazoa</taxon>
        <taxon>Spiralia</taxon>
        <taxon>Lophotrochozoa</taxon>
        <taxon>Annelida</taxon>
        <taxon>Polychaeta</taxon>
        <taxon>Sedentaria</taxon>
        <taxon>Canalipalpata</taxon>
        <taxon>Sabellida</taxon>
        <taxon>Oweniida</taxon>
        <taxon>Oweniidae</taxon>
        <taxon>Owenia</taxon>
    </lineage>
</organism>
<dbReference type="PROSITE" id="PS50850">
    <property type="entry name" value="MFS"/>
    <property type="match status" value="1"/>
</dbReference>
<proteinExistence type="predicted"/>
<dbReference type="Pfam" id="PF00083">
    <property type="entry name" value="Sugar_tr"/>
    <property type="match status" value="1"/>
</dbReference>
<comment type="subcellular location">
    <subcellularLocation>
        <location evidence="1">Membrane</location>
        <topology evidence="1">Multi-pass membrane protein</topology>
    </subcellularLocation>
</comment>
<dbReference type="GO" id="GO:0016020">
    <property type="term" value="C:membrane"/>
    <property type="evidence" value="ECO:0007669"/>
    <property type="project" value="UniProtKB-SubCell"/>
</dbReference>
<comment type="caution">
    <text evidence="7">The sequence shown here is derived from an EMBL/GenBank/DDBJ whole genome shotgun (WGS) entry which is preliminary data.</text>
</comment>
<protein>
    <recommendedName>
        <fullName evidence="6">Major facilitator superfamily (MFS) profile domain-containing protein</fullName>
    </recommendedName>
</protein>
<dbReference type="InterPro" id="IPR036259">
    <property type="entry name" value="MFS_trans_sf"/>
</dbReference>
<feature type="transmembrane region" description="Helical" evidence="5">
    <location>
        <begin position="275"/>
        <end position="297"/>
    </location>
</feature>
<evidence type="ECO:0000259" key="6">
    <source>
        <dbReference type="PROSITE" id="PS50850"/>
    </source>
</evidence>
<dbReference type="CDD" id="cd17317">
    <property type="entry name" value="MFS_SLC22"/>
    <property type="match status" value="1"/>
</dbReference>
<evidence type="ECO:0000256" key="3">
    <source>
        <dbReference type="ARBA" id="ARBA00022989"/>
    </source>
</evidence>
<keyword evidence="3 5" id="KW-1133">Transmembrane helix</keyword>
<dbReference type="GO" id="GO:0022857">
    <property type="term" value="F:transmembrane transporter activity"/>
    <property type="evidence" value="ECO:0007669"/>
    <property type="project" value="InterPro"/>
</dbReference>
<evidence type="ECO:0000256" key="5">
    <source>
        <dbReference type="SAM" id="Phobius"/>
    </source>
</evidence>
<dbReference type="OrthoDB" id="10021984at2759"/>
<feature type="transmembrane region" description="Helical" evidence="5">
    <location>
        <begin position="77"/>
        <end position="100"/>
    </location>
</feature>
<feature type="transmembrane region" description="Helical" evidence="5">
    <location>
        <begin position="42"/>
        <end position="65"/>
    </location>
</feature>
<dbReference type="Gene3D" id="1.20.1250.20">
    <property type="entry name" value="MFS general substrate transporter like domains"/>
    <property type="match status" value="1"/>
</dbReference>
<evidence type="ECO:0000313" key="7">
    <source>
        <dbReference type="EMBL" id="CAH1786247.1"/>
    </source>
</evidence>
<dbReference type="AlphaFoldDB" id="A0A8S4NWP6"/>
<dbReference type="PANTHER" id="PTHR24064">
    <property type="entry name" value="SOLUTE CARRIER FAMILY 22 MEMBER"/>
    <property type="match status" value="1"/>
</dbReference>
<dbReference type="EMBL" id="CAIIXF020000006">
    <property type="protein sequence ID" value="CAH1786247.1"/>
    <property type="molecule type" value="Genomic_DNA"/>
</dbReference>
<name>A0A8S4NWP6_OWEFU</name>
<keyword evidence="4 5" id="KW-0472">Membrane</keyword>
<keyword evidence="2 5" id="KW-0812">Transmembrane</keyword>
<feature type="transmembrane region" description="Helical" evidence="5">
    <location>
        <begin position="248"/>
        <end position="269"/>
    </location>
</feature>
<keyword evidence="8" id="KW-1185">Reference proteome</keyword>
<evidence type="ECO:0000313" key="8">
    <source>
        <dbReference type="Proteomes" id="UP000749559"/>
    </source>
</evidence>
<feature type="transmembrane region" description="Helical" evidence="5">
    <location>
        <begin position="192"/>
        <end position="209"/>
    </location>
</feature>